<accession>L0DRA3</accession>
<dbReference type="KEGG" id="saci:Sinac_7473"/>
<dbReference type="STRING" id="886293.Sinac_7473"/>
<dbReference type="GO" id="GO:0030313">
    <property type="term" value="C:cell envelope"/>
    <property type="evidence" value="ECO:0007669"/>
    <property type="project" value="UniProtKB-SubCell"/>
</dbReference>
<dbReference type="Gene3D" id="2.40.50.100">
    <property type="match status" value="1"/>
</dbReference>
<dbReference type="Gene3D" id="2.40.420.20">
    <property type="match status" value="1"/>
</dbReference>
<dbReference type="GO" id="GO:0046677">
    <property type="term" value="P:response to antibiotic"/>
    <property type="evidence" value="ECO:0007669"/>
    <property type="project" value="TreeGrafter"/>
</dbReference>
<dbReference type="RefSeq" id="WP_015250572.1">
    <property type="nucleotide sequence ID" value="NC_019892.1"/>
</dbReference>
<feature type="domain" description="Multidrug resistance protein MdtA-like C-terminal permuted SH3" evidence="7">
    <location>
        <begin position="321"/>
        <end position="369"/>
    </location>
</feature>
<dbReference type="Pfam" id="PF25917">
    <property type="entry name" value="BSH_RND"/>
    <property type="match status" value="1"/>
</dbReference>
<feature type="domain" description="Multidrug resistance protein MdtA-like beta-barrel" evidence="6">
    <location>
        <begin position="208"/>
        <end position="303"/>
    </location>
</feature>
<dbReference type="EMBL" id="CP003364">
    <property type="protein sequence ID" value="AGA31507.1"/>
    <property type="molecule type" value="Genomic_DNA"/>
</dbReference>
<evidence type="ECO:0000256" key="2">
    <source>
        <dbReference type="ARBA" id="ARBA00009477"/>
    </source>
</evidence>
<keyword evidence="3" id="KW-0175">Coiled coil</keyword>
<dbReference type="Gene3D" id="1.10.287.470">
    <property type="entry name" value="Helix hairpin bin"/>
    <property type="match status" value="1"/>
</dbReference>
<feature type="coiled-coil region" evidence="3">
    <location>
        <begin position="101"/>
        <end position="168"/>
    </location>
</feature>
<feature type="domain" description="Multidrug resistance protein MdtA-like barrel-sandwich hybrid" evidence="5">
    <location>
        <begin position="61"/>
        <end position="204"/>
    </location>
</feature>
<evidence type="ECO:0000259" key="5">
    <source>
        <dbReference type="Pfam" id="PF25917"/>
    </source>
</evidence>
<dbReference type="InterPro" id="IPR058625">
    <property type="entry name" value="MdtA-like_BSH"/>
</dbReference>
<evidence type="ECO:0000256" key="4">
    <source>
        <dbReference type="SAM" id="MobiDB-lite"/>
    </source>
</evidence>
<proteinExistence type="inferred from homology"/>
<reference evidence="8 9" key="1">
    <citation type="submission" date="2012-02" db="EMBL/GenBank/DDBJ databases">
        <title>Complete sequence of chromosome of Singulisphaera acidiphila DSM 18658.</title>
        <authorList>
            <consortium name="US DOE Joint Genome Institute (JGI-PGF)"/>
            <person name="Lucas S."/>
            <person name="Copeland A."/>
            <person name="Lapidus A."/>
            <person name="Glavina del Rio T."/>
            <person name="Dalin E."/>
            <person name="Tice H."/>
            <person name="Bruce D."/>
            <person name="Goodwin L."/>
            <person name="Pitluck S."/>
            <person name="Peters L."/>
            <person name="Ovchinnikova G."/>
            <person name="Chertkov O."/>
            <person name="Kyrpides N."/>
            <person name="Mavromatis K."/>
            <person name="Ivanova N."/>
            <person name="Brettin T."/>
            <person name="Detter J.C."/>
            <person name="Han C."/>
            <person name="Larimer F."/>
            <person name="Land M."/>
            <person name="Hauser L."/>
            <person name="Markowitz V."/>
            <person name="Cheng J.-F."/>
            <person name="Hugenholtz P."/>
            <person name="Woyke T."/>
            <person name="Wu D."/>
            <person name="Tindall B."/>
            <person name="Pomrenke H."/>
            <person name="Brambilla E."/>
            <person name="Klenk H.-P."/>
            <person name="Eisen J.A."/>
        </authorList>
    </citation>
    <scope>NUCLEOTIDE SEQUENCE [LARGE SCALE GENOMIC DNA]</scope>
    <source>
        <strain evidence="9">ATCC BAA-1392 / DSM 18658 / VKM B-2454 / MOB10</strain>
    </source>
</reference>
<evidence type="ECO:0000313" key="8">
    <source>
        <dbReference type="EMBL" id="AGA31507.1"/>
    </source>
</evidence>
<feature type="region of interest" description="Disordered" evidence="4">
    <location>
        <begin position="381"/>
        <end position="423"/>
    </location>
</feature>
<dbReference type="Gene3D" id="2.40.30.170">
    <property type="match status" value="1"/>
</dbReference>
<dbReference type="FunFam" id="2.40.420.20:FF:000001">
    <property type="entry name" value="Efflux RND transporter periplasmic adaptor subunit"/>
    <property type="match status" value="1"/>
</dbReference>
<sequence length="423" mass="46626">MYRPALVLGVTGLWLATVAGCQRHPTAVAPPQPPVIPVSRPVEREVTEYADFTGQTDAVQAVDIRPRVTGYLVKMLFKEGADVKAGDTLFVIDPRPYKAQLDQAEGQVNLYQAQLKLAKIVFARDQAINLRVANSISQEHLEQDLAAVEEADARVKAFEKNMEAYKLNHDFTKVISPIDGHVSRYYLTLGNLVNQDQTLLTTVVSQDPMYAYFDVDEPTLLRLRRAINQGKLNPPKPGVDLPVLMGLQGEDGFPHQGVLNFVDNQVNPTTGSISVRGVFPNPKPPGGIQLLSPGMFVRIRLPIGKPHLALLVIDRAIASDQGLKYVYVVDTKNNVQYRRVTTGPLQENGLRVITQGLERDEWVVVGGLQQVNPRMHVQPERIPMPLLGQPTEENTPTTKPGGPTTHPADQTKTPKTASPSEEE</sequence>
<organism evidence="8 9">
    <name type="scientific">Singulisphaera acidiphila (strain ATCC BAA-1392 / DSM 18658 / VKM B-2454 / MOB10)</name>
    <dbReference type="NCBI Taxonomy" id="886293"/>
    <lineage>
        <taxon>Bacteria</taxon>
        <taxon>Pseudomonadati</taxon>
        <taxon>Planctomycetota</taxon>
        <taxon>Planctomycetia</taxon>
        <taxon>Isosphaerales</taxon>
        <taxon>Isosphaeraceae</taxon>
        <taxon>Singulisphaera</taxon>
    </lineage>
</organism>
<comment type="similarity">
    <text evidence="2">Belongs to the membrane fusion protein (MFP) (TC 8.A.1) family.</text>
</comment>
<dbReference type="NCBIfam" id="TIGR01730">
    <property type="entry name" value="RND_mfp"/>
    <property type="match status" value="1"/>
</dbReference>
<dbReference type="Proteomes" id="UP000010798">
    <property type="component" value="Chromosome"/>
</dbReference>
<keyword evidence="9" id="KW-1185">Reference proteome</keyword>
<dbReference type="GO" id="GO:0005886">
    <property type="term" value="C:plasma membrane"/>
    <property type="evidence" value="ECO:0007669"/>
    <property type="project" value="TreeGrafter"/>
</dbReference>
<gene>
    <name evidence="8" type="ordered locus">Sinac_7473</name>
</gene>
<feature type="compositionally biased region" description="Low complexity" evidence="4">
    <location>
        <begin position="390"/>
        <end position="407"/>
    </location>
</feature>
<evidence type="ECO:0000256" key="3">
    <source>
        <dbReference type="SAM" id="Coils"/>
    </source>
</evidence>
<evidence type="ECO:0000256" key="1">
    <source>
        <dbReference type="ARBA" id="ARBA00004196"/>
    </source>
</evidence>
<dbReference type="eggNOG" id="COG0845">
    <property type="taxonomic scope" value="Bacteria"/>
</dbReference>
<dbReference type="InterPro" id="IPR058626">
    <property type="entry name" value="MdtA-like_b-barrel"/>
</dbReference>
<evidence type="ECO:0000259" key="7">
    <source>
        <dbReference type="Pfam" id="PF25967"/>
    </source>
</evidence>
<comment type="subcellular location">
    <subcellularLocation>
        <location evidence="1">Cell envelope</location>
    </subcellularLocation>
</comment>
<protein>
    <submittedName>
        <fullName evidence="8">RND family efflux transporter, MFP subunit</fullName>
    </submittedName>
</protein>
<dbReference type="PANTHER" id="PTHR30158:SF10">
    <property type="entry name" value="CATION EFFLUX PUMP"/>
    <property type="match status" value="1"/>
</dbReference>
<dbReference type="InterPro" id="IPR006143">
    <property type="entry name" value="RND_pump_MFP"/>
</dbReference>
<dbReference type="HOGENOM" id="CLU_018816_2_1_0"/>
<name>L0DRA3_SINAD</name>
<dbReference type="PANTHER" id="PTHR30158">
    <property type="entry name" value="ACRA/E-RELATED COMPONENT OF DRUG EFFLUX TRANSPORTER"/>
    <property type="match status" value="1"/>
</dbReference>
<dbReference type="OrthoDB" id="9816569at2"/>
<dbReference type="Pfam" id="PF25944">
    <property type="entry name" value="Beta-barrel_RND"/>
    <property type="match status" value="1"/>
</dbReference>
<dbReference type="PROSITE" id="PS51257">
    <property type="entry name" value="PROKAR_LIPOPROTEIN"/>
    <property type="match status" value="1"/>
</dbReference>
<dbReference type="SUPFAM" id="SSF111369">
    <property type="entry name" value="HlyD-like secretion proteins"/>
    <property type="match status" value="1"/>
</dbReference>
<evidence type="ECO:0000259" key="6">
    <source>
        <dbReference type="Pfam" id="PF25944"/>
    </source>
</evidence>
<feature type="compositionally biased region" description="Polar residues" evidence="4">
    <location>
        <begin position="408"/>
        <end position="423"/>
    </location>
</feature>
<dbReference type="GO" id="GO:0022857">
    <property type="term" value="F:transmembrane transporter activity"/>
    <property type="evidence" value="ECO:0007669"/>
    <property type="project" value="InterPro"/>
</dbReference>
<evidence type="ECO:0000313" key="9">
    <source>
        <dbReference type="Proteomes" id="UP000010798"/>
    </source>
</evidence>
<dbReference type="InterPro" id="IPR058627">
    <property type="entry name" value="MdtA-like_C"/>
</dbReference>
<dbReference type="Pfam" id="PF25967">
    <property type="entry name" value="RND-MFP_C"/>
    <property type="match status" value="1"/>
</dbReference>
<dbReference type="AlphaFoldDB" id="L0DRA3"/>